<evidence type="ECO:0000313" key="4">
    <source>
        <dbReference type="Proteomes" id="UP000199012"/>
    </source>
</evidence>
<dbReference type="Gene3D" id="3.30.530.20">
    <property type="match status" value="1"/>
</dbReference>
<dbReference type="CDD" id="cd07817">
    <property type="entry name" value="SRPBCC_8"/>
    <property type="match status" value="1"/>
</dbReference>
<feature type="domain" description="Coenzyme Q-binding protein COQ10 START" evidence="2">
    <location>
        <begin position="11"/>
        <end position="130"/>
    </location>
</feature>
<evidence type="ECO:0000259" key="2">
    <source>
        <dbReference type="Pfam" id="PF03364"/>
    </source>
</evidence>
<dbReference type="PANTHER" id="PTHR33824">
    <property type="entry name" value="POLYKETIDE CYCLASE/DEHYDRASE AND LIPID TRANSPORT SUPERFAMILY PROTEIN"/>
    <property type="match status" value="1"/>
</dbReference>
<name>A0A1I0ZF06_9CELL</name>
<feature type="region of interest" description="Disordered" evidence="1">
    <location>
        <begin position="210"/>
        <end position="235"/>
    </location>
</feature>
<dbReference type="PANTHER" id="PTHR33824:SF7">
    <property type="entry name" value="POLYKETIDE CYCLASE_DEHYDRASE AND LIPID TRANSPORT SUPERFAMILY PROTEIN"/>
    <property type="match status" value="1"/>
</dbReference>
<dbReference type="InterPro" id="IPR005031">
    <property type="entry name" value="COQ10_START"/>
</dbReference>
<dbReference type="SUPFAM" id="SSF55961">
    <property type="entry name" value="Bet v1-like"/>
    <property type="match status" value="1"/>
</dbReference>
<feature type="compositionally biased region" description="Low complexity" evidence="1">
    <location>
        <begin position="264"/>
        <end position="288"/>
    </location>
</feature>
<dbReference type="EMBL" id="FOKA01000010">
    <property type="protein sequence ID" value="SFB23110.1"/>
    <property type="molecule type" value="Genomic_DNA"/>
</dbReference>
<protein>
    <submittedName>
        <fullName evidence="3">Polyketide cyclase / dehydrase and lipid transport</fullName>
    </submittedName>
</protein>
<dbReference type="STRING" id="988821.SAMN05421867_110114"/>
<sequence>MTTTVEKSLLVDVPVSVAYGQWTQFEQFPKFMSGVERIEQQDDEHLHWVAEIAGVRREWDARIVEQVPDRKVAWAATSGATNAGAVTFEPAGPGQTHVHLHLEYEPEGLVEKVGDKLSIVEKQAEGDLERFKAYIEGEGTASGSWQGTVNPGLDARPGIADAATSIGDDGKAGLSGKAVAAGVGVAAAAVAAVVAGRKHGEEEHTVASLAAEHPAEQPTTPTTATTPAVLPEDGAPAATTDELDVVAPTTSAHDLDPVEPATHVGGPAPVGTGPVTTGTPTPTGTTAGEGDTVPGEEANRI</sequence>
<keyword evidence="4" id="KW-1185">Reference proteome</keyword>
<organism evidence="3 4">
    <name type="scientific">Cellulomonas marina</name>
    <dbReference type="NCBI Taxonomy" id="988821"/>
    <lineage>
        <taxon>Bacteria</taxon>
        <taxon>Bacillati</taxon>
        <taxon>Actinomycetota</taxon>
        <taxon>Actinomycetes</taxon>
        <taxon>Micrococcales</taxon>
        <taxon>Cellulomonadaceae</taxon>
        <taxon>Cellulomonas</taxon>
    </lineage>
</organism>
<reference evidence="3 4" key="1">
    <citation type="submission" date="2016-10" db="EMBL/GenBank/DDBJ databases">
        <authorList>
            <person name="de Groot N.N."/>
        </authorList>
    </citation>
    <scope>NUCLEOTIDE SEQUENCE [LARGE SCALE GENOMIC DNA]</scope>
    <source>
        <strain evidence="3 4">CGMCC 4.6945</strain>
    </source>
</reference>
<dbReference type="InterPro" id="IPR023393">
    <property type="entry name" value="START-like_dom_sf"/>
</dbReference>
<accession>A0A1I0ZF06</accession>
<dbReference type="OrthoDB" id="3695445at2"/>
<dbReference type="InterPro" id="IPR047137">
    <property type="entry name" value="ORF3"/>
</dbReference>
<feature type="region of interest" description="Disordered" evidence="1">
    <location>
        <begin position="251"/>
        <end position="301"/>
    </location>
</feature>
<dbReference type="Proteomes" id="UP000199012">
    <property type="component" value="Unassembled WGS sequence"/>
</dbReference>
<dbReference type="RefSeq" id="WP_090033401.1">
    <property type="nucleotide sequence ID" value="NZ_BONM01000046.1"/>
</dbReference>
<feature type="compositionally biased region" description="Low complexity" evidence="1">
    <location>
        <begin position="210"/>
        <end position="232"/>
    </location>
</feature>
<proteinExistence type="predicted"/>
<dbReference type="AlphaFoldDB" id="A0A1I0ZF06"/>
<evidence type="ECO:0000313" key="3">
    <source>
        <dbReference type="EMBL" id="SFB23110.1"/>
    </source>
</evidence>
<evidence type="ECO:0000256" key="1">
    <source>
        <dbReference type="SAM" id="MobiDB-lite"/>
    </source>
</evidence>
<gene>
    <name evidence="3" type="ORF">SAMN05421867_110114</name>
</gene>
<dbReference type="Pfam" id="PF03364">
    <property type="entry name" value="Polyketide_cyc"/>
    <property type="match status" value="1"/>
</dbReference>